<organism evidence="1 2">
    <name type="scientific">Suillus luteus UH-Slu-Lm8-n1</name>
    <dbReference type="NCBI Taxonomy" id="930992"/>
    <lineage>
        <taxon>Eukaryota</taxon>
        <taxon>Fungi</taxon>
        <taxon>Dikarya</taxon>
        <taxon>Basidiomycota</taxon>
        <taxon>Agaricomycotina</taxon>
        <taxon>Agaricomycetes</taxon>
        <taxon>Agaricomycetidae</taxon>
        <taxon>Boletales</taxon>
        <taxon>Suillineae</taxon>
        <taxon>Suillaceae</taxon>
        <taxon>Suillus</taxon>
    </lineage>
</organism>
<accession>A0A0D0A391</accession>
<sequence>MADEKCWLLVVWSSCYVPITKLTHIYIRGYHLLSLSWHMCHPLMQLYQWTDAQTVWM</sequence>
<dbReference type="AlphaFoldDB" id="A0A0D0A391"/>
<gene>
    <name evidence="1" type="ORF">CY34DRAFT_133330</name>
</gene>
<evidence type="ECO:0000313" key="1">
    <source>
        <dbReference type="EMBL" id="KIK32699.1"/>
    </source>
</evidence>
<dbReference type="EMBL" id="KN836144">
    <property type="protein sequence ID" value="KIK32699.1"/>
    <property type="molecule type" value="Genomic_DNA"/>
</dbReference>
<keyword evidence="2" id="KW-1185">Reference proteome</keyword>
<proteinExistence type="predicted"/>
<reference evidence="1 2" key="1">
    <citation type="submission" date="2014-04" db="EMBL/GenBank/DDBJ databases">
        <authorList>
            <consortium name="DOE Joint Genome Institute"/>
            <person name="Kuo A."/>
            <person name="Ruytinx J."/>
            <person name="Rineau F."/>
            <person name="Colpaert J."/>
            <person name="Kohler A."/>
            <person name="Nagy L.G."/>
            <person name="Floudas D."/>
            <person name="Copeland A."/>
            <person name="Barry K.W."/>
            <person name="Cichocki N."/>
            <person name="Veneault-Fourrey C."/>
            <person name="LaButti K."/>
            <person name="Lindquist E.A."/>
            <person name="Lipzen A."/>
            <person name="Lundell T."/>
            <person name="Morin E."/>
            <person name="Murat C."/>
            <person name="Sun H."/>
            <person name="Tunlid A."/>
            <person name="Henrissat B."/>
            <person name="Grigoriev I.V."/>
            <person name="Hibbett D.S."/>
            <person name="Martin F."/>
            <person name="Nordberg H.P."/>
            <person name="Cantor M.N."/>
            <person name="Hua S.X."/>
        </authorList>
    </citation>
    <scope>NUCLEOTIDE SEQUENCE [LARGE SCALE GENOMIC DNA]</scope>
    <source>
        <strain evidence="1 2">UH-Slu-Lm8-n1</strain>
    </source>
</reference>
<dbReference type="Proteomes" id="UP000054485">
    <property type="component" value="Unassembled WGS sequence"/>
</dbReference>
<name>A0A0D0A391_9AGAM</name>
<dbReference type="HOGENOM" id="CLU_2997986_0_0_1"/>
<protein>
    <submittedName>
        <fullName evidence="1">Uncharacterized protein</fullName>
    </submittedName>
</protein>
<reference evidence="2" key="2">
    <citation type="submission" date="2015-01" db="EMBL/GenBank/DDBJ databases">
        <title>Evolutionary Origins and Diversification of the Mycorrhizal Mutualists.</title>
        <authorList>
            <consortium name="DOE Joint Genome Institute"/>
            <consortium name="Mycorrhizal Genomics Consortium"/>
            <person name="Kohler A."/>
            <person name="Kuo A."/>
            <person name="Nagy L.G."/>
            <person name="Floudas D."/>
            <person name="Copeland A."/>
            <person name="Barry K.W."/>
            <person name="Cichocki N."/>
            <person name="Veneault-Fourrey C."/>
            <person name="LaButti K."/>
            <person name="Lindquist E.A."/>
            <person name="Lipzen A."/>
            <person name="Lundell T."/>
            <person name="Morin E."/>
            <person name="Murat C."/>
            <person name="Riley R."/>
            <person name="Ohm R."/>
            <person name="Sun H."/>
            <person name="Tunlid A."/>
            <person name="Henrissat B."/>
            <person name="Grigoriev I.V."/>
            <person name="Hibbett D.S."/>
            <person name="Martin F."/>
        </authorList>
    </citation>
    <scope>NUCLEOTIDE SEQUENCE [LARGE SCALE GENOMIC DNA]</scope>
    <source>
        <strain evidence="2">UH-Slu-Lm8-n1</strain>
    </source>
</reference>
<evidence type="ECO:0000313" key="2">
    <source>
        <dbReference type="Proteomes" id="UP000054485"/>
    </source>
</evidence>
<dbReference type="InParanoid" id="A0A0D0A391"/>